<dbReference type="InterPro" id="IPR021851">
    <property type="entry name" value="DUF3455"/>
</dbReference>
<dbReference type="AlphaFoldDB" id="I2GGZ3"/>
<feature type="signal peptide" evidence="1">
    <location>
        <begin position="1"/>
        <end position="20"/>
    </location>
</feature>
<reference evidence="2 3" key="1">
    <citation type="journal article" date="2012" name="J. Bacteriol.">
        <title>Genome Sequence of the Filamentous Bacterium Fibrisoma limi BUZ 3T.</title>
        <authorList>
            <person name="Filippini M."/>
            <person name="Qi W."/>
            <person name="Jaenicke S."/>
            <person name="Goesmann A."/>
            <person name="Smits T.H."/>
            <person name="Bagheri H.C."/>
        </authorList>
    </citation>
    <scope>NUCLEOTIDE SEQUENCE [LARGE SCALE GENOMIC DNA]</scope>
    <source>
        <strain evidence="3">BUZ 3T</strain>
    </source>
</reference>
<dbReference type="Proteomes" id="UP000009309">
    <property type="component" value="Unassembled WGS sequence"/>
</dbReference>
<proteinExistence type="predicted"/>
<sequence>MTIYQYQSLKRFFSIGMILAALMVACTDHPEPDTSLPSHHIAASEQLTIPAQVALPSNVPSGTSRVATYYARGVQKYKAREKADSNPVTYEWVFVAPEADLYDATNANVGTHFAGPSWQLTGSNALIVGQPYSPPKTASQDPNSIDWLLLMPKSGITPTGIFQDVDYIQRIATRGGKAPATPPASATATVDVPYTTVYRFSKMNP</sequence>
<evidence type="ECO:0000313" key="2">
    <source>
        <dbReference type="EMBL" id="CCH53168.1"/>
    </source>
</evidence>
<dbReference type="PANTHER" id="PTHR35567">
    <property type="entry name" value="MALATE DEHYDROGENASE (AFU_ORTHOLOGUE AFUA_2G13800)"/>
    <property type="match status" value="1"/>
</dbReference>
<dbReference type="eggNOG" id="ENOG50315H4">
    <property type="taxonomic scope" value="Bacteria"/>
</dbReference>
<dbReference type="EMBL" id="CAIT01000006">
    <property type="protein sequence ID" value="CCH53168.1"/>
    <property type="molecule type" value="Genomic_DNA"/>
</dbReference>
<evidence type="ECO:0000313" key="3">
    <source>
        <dbReference type="Proteomes" id="UP000009309"/>
    </source>
</evidence>
<accession>I2GGZ3</accession>
<organism evidence="2 3">
    <name type="scientific">Fibrisoma limi BUZ 3</name>
    <dbReference type="NCBI Taxonomy" id="1185876"/>
    <lineage>
        <taxon>Bacteria</taxon>
        <taxon>Pseudomonadati</taxon>
        <taxon>Bacteroidota</taxon>
        <taxon>Cytophagia</taxon>
        <taxon>Cytophagales</taxon>
        <taxon>Spirosomataceae</taxon>
        <taxon>Fibrisoma</taxon>
    </lineage>
</organism>
<dbReference type="PANTHER" id="PTHR35567:SF1">
    <property type="entry name" value="CONSERVED FUNGAL PROTEIN (AFU_ORTHOLOGUE AFUA_1G14230)"/>
    <property type="match status" value="1"/>
</dbReference>
<dbReference type="RefSeq" id="WP_009281752.1">
    <property type="nucleotide sequence ID" value="NZ_CAIT01000006.1"/>
</dbReference>
<evidence type="ECO:0000256" key="1">
    <source>
        <dbReference type="SAM" id="SignalP"/>
    </source>
</evidence>
<name>I2GGZ3_9BACT</name>
<gene>
    <name evidence="2" type="ORF">BN8_02241</name>
</gene>
<feature type="chain" id="PRO_5003659432" description="DUF3455 domain-containing protein" evidence="1">
    <location>
        <begin position="21"/>
        <end position="205"/>
    </location>
</feature>
<dbReference type="OrthoDB" id="193535at2"/>
<keyword evidence="3" id="KW-1185">Reference proteome</keyword>
<evidence type="ECO:0008006" key="4">
    <source>
        <dbReference type="Google" id="ProtNLM"/>
    </source>
</evidence>
<dbReference type="Pfam" id="PF11937">
    <property type="entry name" value="DUF3455"/>
    <property type="match status" value="1"/>
</dbReference>
<dbReference type="STRING" id="1185876.BN8_02241"/>
<protein>
    <recommendedName>
        <fullName evidence="4">DUF3455 domain-containing protein</fullName>
    </recommendedName>
</protein>
<keyword evidence="1" id="KW-0732">Signal</keyword>
<comment type="caution">
    <text evidence="2">The sequence shown here is derived from an EMBL/GenBank/DDBJ whole genome shotgun (WGS) entry which is preliminary data.</text>
</comment>